<evidence type="ECO:0000313" key="4">
    <source>
        <dbReference type="Proteomes" id="UP001209694"/>
    </source>
</evidence>
<dbReference type="EMBL" id="JAMQQD010000001">
    <property type="protein sequence ID" value="MCW7513549.1"/>
    <property type="molecule type" value="Genomic_DNA"/>
</dbReference>
<evidence type="ECO:0000313" key="3">
    <source>
        <dbReference type="EMBL" id="MCW7513549.1"/>
    </source>
</evidence>
<reference evidence="3" key="1">
    <citation type="submission" date="2022-06" db="EMBL/GenBank/DDBJ databases">
        <title>Leptospira isolates from biofilms formed at urban environments.</title>
        <authorList>
            <person name="Ribeiro P.S."/>
            <person name="Sousa T."/>
            <person name="Carvalho N."/>
            <person name="Aburjaile F."/>
            <person name="Neves F."/>
            <person name="Oliveira D."/>
            <person name="Blanco L."/>
            <person name="Lima J."/>
            <person name="Costa F."/>
            <person name="Brenig B."/>
            <person name="Soares S."/>
            <person name="Ramos R."/>
            <person name="Goes-Neto A."/>
            <person name="Matiuzzi M."/>
            <person name="Azevedo V."/>
            <person name="Ristow P."/>
        </authorList>
    </citation>
    <scope>NUCLEOTIDE SEQUENCE</scope>
    <source>
        <strain evidence="3">VSF7</strain>
    </source>
</reference>
<accession>A0AAW5V3J4</accession>
<dbReference type="InterPro" id="IPR050282">
    <property type="entry name" value="Cycloisomerase_2"/>
</dbReference>
<dbReference type="PANTHER" id="PTHR30344">
    <property type="entry name" value="6-PHOSPHOGLUCONOLACTONASE-RELATED"/>
    <property type="match status" value="1"/>
</dbReference>
<name>A0AAW5V3J4_9LEPT</name>
<dbReference type="InterPro" id="IPR015943">
    <property type="entry name" value="WD40/YVTN_repeat-like_dom_sf"/>
</dbReference>
<organism evidence="3 4">
    <name type="scientific">Leptospira levettii</name>
    <dbReference type="NCBI Taxonomy" id="2023178"/>
    <lineage>
        <taxon>Bacteria</taxon>
        <taxon>Pseudomonadati</taxon>
        <taxon>Spirochaetota</taxon>
        <taxon>Spirochaetia</taxon>
        <taxon>Leptospirales</taxon>
        <taxon>Leptospiraceae</taxon>
        <taxon>Leptospira</taxon>
    </lineage>
</organism>
<dbReference type="Pfam" id="PF10282">
    <property type="entry name" value="Lactonase"/>
    <property type="match status" value="3"/>
</dbReference>
<sequence>MELKEPNTWKLNTLGFILGKFIHRLHILFFILVCVEVTFHCKPTELNSVCDSSSTSYKDSIILLLATSDRFQFCGGTVFQKRMKSPRFLLVSNVGTNFATSNINVFRINAITGQITQVPGSPFQLTNRPRFTLTNSAGTIVYVANVGNTSVSTLSLNPENGILSTKSTDLVLPSTPYSLVMDPSEKYLFASSETTQQIHRMAIDPSGNLSIVSPATPTSNPTAGAVGRLAFDSTGKHLYVGLTGAAASVSGIQTFSLDTLSGLLTSISVNNTSENNISVAISPNGQFVYGANYFSQDVFPFVRNQTTGTLTAQSTIMAGSAPAYTLVDPFNRFLYVANSGIGQGTISAYKIDQVNGTLTPISGSPFSSGFSPIGISIDQSGKYLYTSNTQDGNVSGYTISETGALSPIVGFPVSAGTNTFSVEIVSY</sequence>
<dbReference type="AlphaFoldDB" id="A0AAW5V3J4"/>
<dbReference type="RefSeq" id="WP_265355598.1">
    <property type="nucleotide sequence ID" value="NZ_JAMQPS010000001.1"/>
</dbReference>
<dbReference type="SUPFAM" id="SSF50974">
    <property type="entry name" value="Nitrous oxide reductase, N-terminal domain"/>
    <property type="match status" value="1"/>
</dbReference>
<dbReference type="InterPro" id="IPR011045">
    <property type="entry name" value="N2O_reductase_N"/>
</dbReference>
<dbReference type="InterPro" id="IPR019405">
    <property type="entry name" value="Lactonase_7-beta_prop"/>
</dbReference>
<keyword evidence="2" id="KW-0313">Glucose metabolism</keyword>
<keyword evidence="2" id="KW-0119">Carbohydrate metabolism</keyword>
<dbReference type="GO" id="GO:0017057">
    <property type="term" value="F:6-phosphogluconolactonase activity"/>
    <property type="evidence" value="ECO:0007669"/>
    <property type="project" value="TreeGrafter"/>
</dbReference>
<comment type="similarity">
    <text evidence="1">Belongs to the cycloisomerase 2 family.</text>
</comment>
<dbReference type="Proteomes" id="UP001209694">
    <property type="component" value="Unassembled WGS sequence"/>
</dbReference>
<dbReference type="Gene3D" id="2.130.10.10">
    <property type="entry name" value="YVTN repeat-like/Quinoprotein amine dehydrogenase"/>
    <property type="match status" value="3"/>
</dbReference>
<gene>
    <name evidence="3" type="ORF">ND810_00155</name>
</gene>
<evidence type="ECO:0000256" key="2">
    <source>
        <dbReference type="ARBA" id="ARBA00022526"/>
    </source>
</evidence>
<comment type="caution">
    <text evidence="3">The sequence shown here is derived from an EMBL/GenBank/DDBJ whole genome shotgun (WGS) entry which is preliminary data.</text>
</comment>
<evidence type="ECO:0000256" key="1">
    <source>
        <dbReference type="ARBA" id="ARBA00005564"/>
    </source>
</evidence>
<proteinExistence type="inferred from homology"/>
<dbReference type="GO" id="GO:0006006">
    <property type="term" value="P:glucose metabolic process"/>
    <property type="evidence" value="ECO:0007669"/>
    <property type="project" value="UniProtKB-KW"/>
</dbReference>
<protein>
    <submittedName>
        <fullName evidence="3">Lactonase family protein</fullName>
    </submittedName>
</protein>
<dbReference type="PANTHER" id="PTHR30344:SF1">
    <property type="entry name" value="6-PHOSPHOGLUCONOLACTONASE"/>
    <property type="match status" value="1"/>
</dbReference>